<dbReference type="PANTHER" id="PTHR30006:SF24">
    <property type="entry name" value="SLL0237 PROTEIN"/>
    <property type="match status" value="1"/>
</dbReference>
<dbReference type="Gene3D" id="3.40.190.10">
    <property type="entry name" value="Periplasmic binding protein-like II"/>
    <property type="match status" value="2"/>
</dbReference>
<reference evidence="3 4" key="1">
    <citation type="journal article" date="2020" name="Biotechnol. Biofuels">
        <title>New insights from the biogas microbiome by comprehensive genome-resolved metagenomics of nearly 1600 species originating from multiple anaerobic digesters.</title>
        <authorList>
            <person name="Campanaro S."/>
            <person name="Treu L."/>
            <person name="Rodriguez-R L.M."/>
            <person name="Kovalovszki A."/>
            <person name="Ziels R.M."/>
            <person name="Maus I."/>
            <person name="Zhu X."/>
            <person name="Kougias P.G."/>
            <person name="Basile A."/>
            <person name="Luo G."/>
            <person name="Schluter A."/>
            <person name="Konstantinidis K.T."/>
            <person name="Angelidaki I."/>
        </authorList>
    </citation>
    <scope>NUCLEOTIDE SEQUENCE [LARGE SCALE GENOMIC DNA]</scope>
    <source>
        <strain evidence="3">AS27yjCOA_65</strain>
    </source>
</reference>
<feature type="transmembrane region" description="Helical" evidence="2">
    <location>
        <begin position="434"/>
        <end position="453"/>
    </location>
</feature>
<evidence type="ECO:0000256" key="1">
    <source>
        <dbReference type="ARBA" id="ARBA00022729"/>
    </source>
</evidence>
<dbReference type="EMBL" id="JAAZON010000099">
    <property type="protein sequence ID" value="NMC62008.1"/>
    <property type="molecule type" value="Genomic_DNA"/>
</dbReference>
<protein>
    <submittedName>
        <fullName evidence="3">Extracellular solute-binding protein</fullName>
    </submittedName>
</protein>
<evidence type="ECO:0000313" key="3">
    <source>
        <dbReference type="EMBL" id="NMC62008.1"/>
    </source>
</evidence>
<proteinExistence type="predicted"/>
<dbReference type="PANTHER" id="PTHR30006">
    <property type="entry name" value="THIAMINE-BINDING PERIPLASMIC PROTEIN-RELATED"/>
    <property type="match status" value="1"/>
</dbReference>
<accession>A0A7X9IIG1</accession>
<sequence length="466" mass="53514">MKTRWPKISRLQSRKPLLLLLFLFCTTLSGQAEELIILSPHWEGIRYEFQWAFQEVYKKETGKDLSFKWLDAGGTSEILRFVRSEYDKNPKGINIDLFFGGGVEPYEELKRQKLLETIAISDAVSTQLVKEIAGVPLIDPEFKWYAPVIGSFGILCNAEVLRLLKLPVPQTWEDLNNPKFHSWLASSDPRKSGSSHIIYEIILQAYGWERGWRVIFGLGQNIRAFSAQSNQPAKDVESGEVACAFAYDTQAWWAQQKYGKDKMPYVLPKKLTALTPDAVGILKGAPNREIALRFIDFLMSKEGQRLWIRPKGSAGGPKQYDLARMPVLPFAYSESGPKLISFNPFEWKESFFLDSDKASKRWNILNDLLGVFILEPHSFLRTRKANISKLDLPSETEILDDAESWNNFLFKDLKLREWKSKSKSIYLNQGDKDLLLLALPVLILFLFVAINLGKRRRLFTIKRELP</sequence>
<dbReference type="Proteomes" id="UP000524246">
    <property type="component" value="Unassembled WGS sequence"/>
</dbReference>
<evidence type="ECO:0000256" key="2">
    <source>
        <dbReference type="SAM" id="Phobius"/>
    </source>
</evidence>
<keyword evidence="1" id="KW-0732">Signal</keyword>
<comment type="caution">
    <text evidence="3">The sequence shown here is derived from an EMBL/GenBank/DDBJ whole genome shotgun (WGS) entry which is preliminary data.</text>
</comment>
<gene>
    <name evidence="3" type="ORF">GYA55_02445</name>
</gene>
<keyword evidence="2" id="KW-0472">Membrane</keyword>
<dbReference type="SUPFAM" id="SSF53850">
    <property type="entry name" value="Periplasmic binding protein-like II"/>
    <property type="match status" value="1"/>
</dbReference>
<keyword evidence="2" id="KW-1133">Transmembrane helix</keyword>
<name>A0A7X9IIG1_9DELT</name>
<dbReference type="Pfam" id="PF13343">
    <property type="entry name" value="SBP_bac_6"/>
    <property type="match status" value="1"/>
</dbReference>
<dbReference type="AlphaFoldDB" id="A0A7X9IIG1"/>
<organism evidence="3 4">
    <name type="scientific">SAR324 cluster bacterium</name>
    <dbReference type="NCBI Taxonomy" id="2024889"/>
    <lineage>
        <taxon>Bacteria</taxon>
        <taxon>Deltaproteobacteria</taxon>
        <taxon>SAR324 cluster</taxon>
    </lineage>
</organism>
<keyword evidence="2" id="KW-0812">Transmembrane</keyword>
<evidence type="ECO:0000313" key="4">
    <source>
        <dbReference type="Proteomes" id="UP000524246"/>
    </source>
</evidence>